<keyword evidence="11" id="KW-0408">Iron</keyword>
<accession>A0A0K9PVK1</accession>
<keyword evidence="17" id="KW-1185">Reference proteome</keyword>
<evidence type="ECO:0000313" key="17">
    <source>
        <dbReference type="Proteomes" id="UP000036987"/>
    </source>
</evidence>
<dbReference type="InterPro" id="IPR001663">
    <property type="entry name" value="Rng_hydr_dOase-A"/>
</dbReference>
<evidence type="ECO:0000256" key="8">
    <source>
        <dbReference type="ARBA" id="ARBA00022723"/>
    </source>
</evidence>
<evidence type="ECO:0000256" key="11">
    <source>
        <dbReference type="ARBA" id="ARBA00023004"/>
    </source>
</evidence>
<dbReference type="Proteomes" id="UP000036987">
    <property type="component" value="Unassembled WGS sequence"/>
</dbReference>
<evidence type="ECO:0000256" key="3">
    <source>
        <dbReference type="ARBA" id="ARBA00004866"/>
    </source>
</evidence>
<dbReference type="PROSITE" id="PS51296">
    <property type="entry name" value="RIESKE"/>
    <property type="match status" value="1"/>
</dbReference>
<dbReference type="GO" id="GO:0005506">
    <property type="term" value="F:iron ion binding"/>
    <property type="evidence" value="ECO:0007669"/>
    <property type="project" value="InterPro"/>
</dbReference>
<evidence type="ECO:0000256" key="1">
    <source>
        <dbReference type="ARBA" id="ARBA00001962"/>
    </source>
</evidence>
<gene>
    <name evidence="16" type="ORF">ZOSMA_169G00470</name>
</gene>
<proteinExistence type="inferred from homology"/>
<comment type="function">
    <text evidence="2">Catalyzes the first step of the osmoprotectant glycine betaine synthesis.</text>
</comment>
<name>A0A0K9PVK1_ZOSMR</name>
<evidence type="ECO:0000313" key="16">
    <source>
        <dbReference type="EMBL" id="KMZ72255.1"/>
    </source>
</evidence>
<dbReference type="InterPro" id="IPR017941">
    <property type="entry name" value="Rieske_2Fe-2S"/>
</dbReference>
<comment type="caution">
    <text evidence="16">The sequence shown here is derived from an EMBL/GenBank/DDBJ whole genome shotgun (WGS) entry which is preliminary data.</text>
</comment>
<dbReference type="GO" id="GO:0051537">
    <property type="term" value="F:2 iron, 2 sulfur cluster binding"/>
    <property type="evidence" value="ECO:0007669"/>
    <property type="project" value="UniProtKB-KW"/>
</dbReference>
<evidence type="ECO:0000256" key="6">
    <source>
        <dbReference type="ARBA" id="ARBA00014931"/>
    </source>
</evidence>
<evidence type="ECO:0000256" key="7">
    <source>
        <dbReference type="ARBA" id="ARBA00022714"/>
    </source>
</evidence>
<evidence type="ECO:0000256" key="12">
    <source>
        <dbReference type="ARBA" id="ARBA00023014"/>
    </source>
</evidence>
<keyword evidence="9" id="KW-0809">Transit peptide</keyword>
<dbReference type="OrthoDB" id="426882at2759"/>
<evidence type="ECO:0000256" key="10">
    <source>
        <dbReference type="ARBA" id="ARBA00023002"/>
    </source>
</evidence>
<dbReference type="GO" id="GO:0019285">
    <property type="term" value="P:glycine betaine biosynthetic process from choline"/>
    <property type="evidence" value="ECO:0007669"/>
    <property type="project" value="UniProtKB-UniPathway"/>
</dbReference>
<dbReference type="Pfam" id="PF00355">
    <property type="entry name" value="Rieske"/>
    <property type="match status" value="1"/>
</dbReference>
<dbReference type="PANTHER" id="PTHR43756:SF5">
    <property type="entry name" value="CHOLINE MONOOXYGENASE, CHLOROPLASTIC"/>
    <property type="match status" value="1"/>
</dbReference>
<comment type="cofactor">
    <cofactor evidence="1">
        <name>Fe cation</name>
        <dbReference type="ChEBI" id="CHEBI:24875"/>
    </cofactor>
</comment>
<dbReference type="InterPro" id="IPR036922">
    <property type="entry name" value="Rieske_2Fe-2S_sf"/>
</dbReference>
<dbReference type="SUPFAM" id="SSF50022">
    <property type="entry name" value="ISP domain"/>
    <property type="match status" value="1"/>
</dbReference>
<evidence type="ECO:0000256" key="9">
    <source>
        <dbReference type="ARBA" id="ARBA00022946"/>
    </source>
</evidence>
<feature type="domain" description="Rieske" evidence="15">
    <location>
        <begin position="86"/>
        <end position="193"/>
    </location>
</feature>
<dbReference type="UniPathway" id="UPA00529">
    <property type="reaction ID" value="UER00430"/>
</dbReference>
<organism evidence="16 17">
    <name type="scientific">Zostera marina</name>
    <name type="common">Eelgrass</name>
    <dbReference type="NCBI Taxonomy" id="29655"/>
    <lineage>
        <taxon>Eukaryota</taxon>
        <taxon>Viridiplantae</taxon>
        <taxon>Streptophyta</taxon>
        <taxon>Embryophyta</taxon>
        <taxon>Tracheophyta</taxon>
        <taxon>Spermatophyta</taxon>
        <taxon>Magnoliopsida</taxon>
        <taxon>Liliopsida</taxon>
        <taxon>Zosteraceae</taxon>
        <taxon>Zostera</taxon>
    </lineage>
</organism>
<evidence type="ECO:0000259" key="15">
    <source>
        <dbReference type="PROSITE" id="PS51296"/>
    </source>
</evidence>
<dbReference type="Pfam" id="PF00848">
    <property type="entry name" value="Ring_hydroxyl_A"/>
    <property type="match status" value="1"/>
</dbReference>
<dbReference type="Gene3D" id="3.90.380.10">
    <property type="entry name" value="Naphthalene 1,2-dioxygenase Alpha Subunit, Chain A, domain 1"/>
    <property type="match status" value="2"/>
</dbReference>
<comment type="cofactor">
    <cofactor evidence="13">
        <name>[2Fe-2S] cluster</name>
        <dbReference type="ChEBI" id="CHEBI:190135"/>
    </cofactor>
</comment>
<evidence type="ECO:0000256" key="4">
    <source>
        <dbReference type="ARBA" id="ARBA00010848"/>
    </source>
</evidence>
<dbReference type="InterPro" id="IPR015879">
    <property type="entry name" value="Ring_hydroxy_dOase_asu_C_dom"/>
</dbReference>
<dbReference type="EMBL" id="LFYR01000642">
    <property type="protein sequence ID" value="KMZ72255.1"/>
    <property type="molecule type" value="Genomic_DNA"/>
</dbReference>
<dbReference type="CDD" id="cd08883">
    <property type="entry name" value="RHO_alpha_C_CMO-like"/>
    <property type="match status" value="1"/>
</dbReference>
<keyword evidence="16" id="KW-0503">Monooxygenase</keyword>
<dbReference type="OMA" id="NIMVEWY"/>
<comment type="similarity">
    <text evidence="4">Belongs to the choline monooxygenase family.</text>
</comment>
<keyword evidence="7" id="KW-0001">2Fe-2S</keyword>
<evidence type="ECO:0000256" key="2">
    <source>
        <dbReference type="ARBA" id="ARBA00002149"/>
    </source>
</evidence>
<keyword evidence="8" id="KW-0479">Metal-binding</keyword>
<evidence type="ECO:0000256" key="5">
    <source>
        <dbReference type="ARBA" id="ARBA00012763"/>
    </source>
</evidence>
<reference evidence="17" key="1">
    <citation type="journal article" date="2016" name="Nature">
        <title>The genome of the seagrass Zostera marina reveals angiosperm adaptation to the sea.</title>
        <authorList>
            <person name="Olsen J.L."/>
            <person name="Rouze P."/>
            <person name="Verhelst B."/>
            <person name="Lin Y.-C."/>
            <person name="Bayer T."/>
            <person name="Collen J."/>
            <person name="Dattolo E."/>
            <person name="De Paoli E."/>
            <person name="Dittami S."/>
            <person name="Maumus F."/>
            <person name="Michel G."/>
            <person name="Kersting A."/>
            <person name="Lauritano C."/>
            <person name="Lohaus R."/>
            <person name="Toepel M."/>
            <person name="Tonon T."/>
            <person name="Vanneste K."/>
            <person name="Amirebrahimi M."/>
            <person name="Brakel J."/>
            <person name="Bostroem C."/>
            <person name="Chovatia M."/>
            <person name="Grimwood J."/>
            <person name="Jenkins J.W."/>
            <person name="Jueterbock A."/>
            <person name="Mraz A."/>
            <person name="Stam W.T."/>
            <person name="Tice H."/>
            <person name="Bornberg-Bauer E."/>
            <person name="Green P.J."/>
            <person name="Pearson G.A."/>
            <person name="Procaccini G."/>
            <person name="Duarte C.M."/>
            <person name="Schmutz J."/>
            <person name="Reusch T.B.H."/>
            <person name="Van de Peer Y."/>
        </authorList>
    </citation>
    <scope>NUCLEOTIDE SEQUENCE [LARGE SCALE GENOMIC DNA]</scope>
    <source>
        <strain evidence="17">cv. Finnish</strain>
    </source>
</reference>
<comment type="catalytic activity">
    <reaction evidence="14">
        <text>choline + 2 reduced [2Fe-2S]-[ferredoxin] + O2 + 2 H(+) = betaine aldehyde hydrate + 2 oxidized [2Fe-2S]-[ferredoxin] + H2O</text>
        <dbReference type="Rhea" id="RHEA:17769"/>
        <dbReference type="Rhea" id="RHEA-COMP:10000"/>
        <dbReference type="Rhea" id="RHEA-COMP:10001"/>
        <dbReference type="ChEBI" id="CHEBI:15354"/>
        <dbReference type="ChEBI" id="CHEBI:15377"/>
        <dbReference type="ChEBI" id="CHEBI:15378"/>
        <dbReference type="ChEBI" id="CHEBI:15379"/>
        <dbReference type="ChEBI" id="CHEBI:15870"/>
        <dbReference type="ChEBI" id="CHEBI:33737"/>
        <dbReference type="ChEBI" id="CHEBI:33738"/>
        <dbReference type="EC" id="1.14.15.7"/>
    </reaction>
</comment>
<evidence type="ECO:0000256" key="14">
    <source>
        <dbReference type="ARBA" id="ARBA00049097"/>
    </source>
</evidence>
<comment type="pathway">
    <text evidence="3">Amine and polyamine biosynthesis; betaine biosynthesis via choline pathway; betaine aldehyde from choline (monooxygenase route): step 1/1.</text>
</comment>
<dbReference type="PRINTS" id="PR00090">
    <property type="entry name" value="RNGDIOXGNASE"/>
</dbReference>
<dbReference type="AlphaFoldDB" id="A0A0K9PVK1"/>
<dbReference type="GO" id="GO:0019133">
    <property type="term" value="F:choline monooxygenase activity"/>
    <property type="evidence" value="ECO:0007669"/>
    <property type="project" value="UniProtKB-EC"/>
</dbReference>
<dbReference type="STRING" id="29655.A0A0K9PVK1"/>
<evidence type="ECO:0000256" key="13">
    <source>
        <dbReference type="ARBA" id="ARBA00034078"/>
    </source>
</evidence>
<sequence>MEIPLVRHCLTTRHLNHHTLLPKTRLPGLKFREPINSRCHSTSSRSVVDAFDPTIPLSRAQTPPSSWYTDPSFLDLEFDRVFFRGWQTVGFTAQVENPNQFFTGRLGALQFVVCRDADGILHAFHNVCRHHGSVLASDCGLKTCFVCPYHGWTYGLNGQLLKATHITGIQDFNEKDYGLVPLKVATWGPFILISMDKDLLHHQDKSIDIVGNQWLGDCSEMLSMNKIDTNLKHICRREYTIKCNWKVFCDNYLDGGYHVPYAHRDLASGLTMDSYSTTIFEKVSIQRCESAVIENGDDFDRLGAKAFYAFVYPNFMINRYGHWMDTNLVVPLGPQNCQVIIDYFLDPYIKVDANFITRSLEESEKIQMEDIGLCEGVQKGLESPLYSTGRYSPSLEKAMHHFHCLLHDKLIGI</sequence>
<dbReference type="PANTHER" id="PTHR43756">
    <property type="entry name" value="CHOLINE MONOOXYGENASE, CHLOROPLASTIC"/>
    <property type="match status" value="1"/>
</dbReference>
<dbReference type="EC" id="1.14.15.7" evidence="5"/>
<dbReference type="Gene3D" id="2.102.10.10">
    <property type="entry name" value="Rieske [2Fe-2S] iron-sulphur domain"/>
    <property type="match status" value="1"/>
</dbReference>
<dbReference type="SUPFAM" id="SSF55961">
    <property type="entry name" value="Bet v1-like"/>
    <property type="match status" value="1"/>
</dbReference>
<dbReference type="GO" id="GO:0009570">
    <property type="term" value="C:chloroplast stroma"/>
    <property type="evidence" value="ECO:0007669"/>
    <property type="project" value="UniProtKB-SubCell"/>
</dbReference>
<keyword evidence="10" id="KW-0560">Oxidoreductase</keyword>
<keyword evidence="12" id="KW-0411">Iron-sulfur</keyword>
<protein>
    <recommendedName>
        <fullName evidence="6">Choline monooxygenase, chloroplastic</fullName>
        <ecNumber evidence="5">1.14.15.7</ecNumber>
    </recommendedName>
</protein>